<evidence type="ECO:0000313" key="2">
    <source>
        <dbReference type="Proteomes" id="UP001500755"/>
    </source>
</evidence>
<evidence type="ECO:0000313" key="1">
    <source>
        <dbReference type="EMBL" id="GAA2005209.1"/>
    </source>
</evidence>
<proteinExistence type="predicted"/>
<organism evidence="1 2">
    <name type="scientific">Brevibacterium samyangense</name>
    <dbReference type="NCBI Taxonomy" id="366888"/>
    <lineage>
        <taxon>Bacteria</taxon>
        <taxon>Bacillati</taxon>
        <taxon>Actinomycetota</taxon>
        <taxon>Actinomycetes</taxon>
        <taxon>Micrococcales</taxon>
        <taxon>Brevibacteriaceae</taxon>
        <taxon>Brevibacterium</taxon>
    </lineage>
</organism>
<dbReference type="Proteomes" id="UP001500755">
    <property type="component" value="Unassembled WGS sequence"/>
</dbReference>
<protein>
    <submittedName>
        <fullName evidence="1">Uncharacterized protein</fullName>
    </submittedName>
</protein>
<name>A0ABP5ERE1_9MICO</name>
<comment type="caution">
    <text evidence="1">The sequence shown here is derived from an EMBL/GenBank/DDBJ whole genome shotgun (WGS) entry which is preliminary data.</text>
</comment>
<reference evidence="2" key="1">
    <citation type="journal article" date="2019" name="Int. J. Syst. Evol. Microbiol.">
        <title>The Global Catalogue of Microorganisms (GCM) 10K type strain sequencing project: providing services to taxonomists for standard genome sequencing and annotation.</title>
        <authorList>
            <consortium name="The Broad Institute Genomics Platform"/>
            <consortium name="The Broad Institute Genome Sequencing Center for Infectious Disease"/>
            <person name="Wu L."/>
            <person name="Ma J."/>
        </authorList>
    </citation>
    <scope>NUCLEOTIDE SEQUENCE [LARGE SCALE GENOMIC DNA]</scope>
    <source>
        <strain evidence="2">JCM 14546</strain>
    </source>
</reference>
<dbReference type="RefSeq" id="WP_344308175.1">
    <property type="nucleotide sequence ID" value="NZ_BAAANO010000013.1"/>
</dbReference>
<keyword evidence="2" id="KW-1185">Reference proteome</keyword>
<dbReference type="Gene3D" id="3.40.50.2000">
    <property type="entry name" value="Glycogen Phosphorylase B"/>
    <property type="match status" value="2"/>
</dbReference>
<gene>
    <name evidence="1" type="ORF">GCM10009755_13520</name>
</gene>
<accession>A0ABP5ERE1</accession>
<dbReference type="EMBL" id="BAAANO010000013">
    <property type="protein sequence ID" value="GAA2005209.1"/>
    <property type="molecule type" value="Genomic_DNA"/>
</dbReference>
<sequence length="388" mass="40627">MTVTGALPDPTSLPARPELDPNTRIMHVLTESTGPIADVAKVAVAGHVEAGHEVAVAARPEVFAALDMPESALLRHIPVAIAAGPRPGDPDAALTLHKYYRHVDLVHAHGLHAAAVAGLGFTGLPAGRRPVLVATVGRFGSRNVFAKTDAALVARTASAVLGTTEPVVEHFADSVATVERARLMRADLDRNVRPTRSKAAVRKALGIQAGTWLVASPVELVDHTALTTIVDAATQLSAHRADRRWTVALSGTGGLRGLIGKEFARPGRGLVLADHDDTIDLLAAADVVLASDRMGDIDPEDLMQLAKPVVFVGTERGARMWGDAAFATPADSTEELLDAVFTYIDSPAARGAAGIAARRRVDDADSGAFLAEDLRALYAGLLSGATWV</sequence>
<dbReference type="SUPFAM" id="SSF53756">
    <property type="entry name" value="UDP-Glycosyltransferase/glycogen phosphorylase"/>
    <property type="match status" value="1"/>
</dbReference>